<evidence type="ECO:0000256" key="2">
    <source>
        <dbReference type="PROSITE-ProRule" id="PRU00059"/>
    </source>
</evidence>
<proteinExistence type="predicted"/>
<dbReference type="GeneID" id="101851179"/>
<dbReference type="PROSITE" id="PS01180">
    <property type="entry name" value="CUB"/>
    <property type="match status" value="1"/>
</dbReference>
<feature type="compositionally biased region" description="Basic and acidic residues" evidence="3">
    <location>
        <begin position="499"/>
        <end position="510"/>
    </location>
</feature>
<feature type="region of interest" description="Disordered" evidence="3">
    <location>
        <begin position="383"/>
        <end position="527"/>
    </location>
</feature>
<feature type="compositionally biased region" description="Basic and acidic residues" evidence="3">
    <location>
        <begin position="412"/>
        <end position="430"/>
    </location>
</feature>
<organism evidence="7 8">
    <name type="scientific">Aplysia californica</name>
    <name type="common">California sea hare</name>
    <dbReference type="NCBI Taxonomy" id="6500"/>
    <lineage>
        <taxon>Eukaryota</taxon>
        <taxon>Metazoa</taxon>
        <taxon>Spiralia</taxon>
        <taxon>Lophotrochozoa</taxon>
        <taxon>Mollusca</taxon>
        <taxon>Gastropoda</taxon>
        <taxon>Heterobranchia</taxon>
        <taxon>Euthyneura</taxon>
        <taxon>Tectipleura</taxon>
        <taxon>Aplysiida</taxon>
        <taxon>Aplysioidea</taxon>
        <taxon>Aplysiidae</taxon>
        <taxon>Aplysia</taxon>
    </lineage>
</organism>
<gene>
    <name evidence="8" type="primary">LOC101851179</name>
</gene>
<keyword evidence="4" id="KW-0472">Membrane</keyword>
<feature type="chain" id="PRO_5045468150" evidence="5">
    <location>
        <begin position="26"/>
        <end position="665"/>
    </location>
</feature>
<dbReference type="InterPro" id="IPR000859">
    <property type="entry name" value="CUB_dom"/>
</dbReference>
<dbReference type="RefSeq" id="XP_012935506.1">
    <property type="nucleotide sequence ID" value="XM_013080052.2"/>
</dbReference>
<keyword evidence="1" id="KW-1015">Disulfide bond</keyword>
<keyword evidence="5" id="KW-0732">Signal</keyword>
<evidence type="ECO:0000313" key="7">
    <source>
        <dbReference type="Proteomes" id="UP000694888"/>
    </source>
</evidence>
<feature type="compositionally biased region" description="Basic and acidic residues" evidence="3">
    <location>
        <begin position="456"/>
        <end position="484"/>
    </location>
</feature>
<dbReference type="InterPro" id="IPR035914">
    <property type="entry name" value="Sperma_CUB_dom_sf"/>
</dbReference>
<evidence type="ECO:0000256" key="4">
    <source>
        <dbReference type="SAM" id="Phobius"/>
    </source>
</evidence>
<evidence type="ECO:0000259" key="6">
    <source>
        <dbReference type="PROSITE" id="PS01180"/>
    </source>
</evidence>
<keyword evidence="7" id="KW-1185">Reference proteome</keyword>
<dbReference type="SMART" id="SM00042">
    <property type="entry name" value="CUB"/>
    <property type="match status" value="1"/>
</dbReference>
<feature type="domain" description="CUB" evidence="6">
    <location>
        <begin position="109"/>
        <end position="166"/>
    </location>
</feature>
<comment type="caution">
    <text evidence="2">Lacks conserved residue(s) required for the propagation of feature annotation.</text>
</comment>
<evidence type="ECO:0000256" key="1">
    <source>
        <dbReference type="ARBA" id="ARBA00023157"/>
    </source>
</evidence>
<dbReference type="SUPFAM" id="SSF49854">
    <property type="entry name" value="Spermadhesin, CUB domain"/>
    <property type="match status" value="1"/>
</dbReference>
<feature type="signal peptide" evidence="5">
    <location>
        <begin position="1"/>
        <end position="25"/>
    </location>
</feature>
<evidence type="ECO:0000256" key="5">
    <source>
        <dbReference type="SAM" id="SignalP"/>
    </source>
</evidence>
<feature type="transmembrane region" description="Helical" evidence="4">
    <location>
        <begin position="278"/>
        <end position="304"/>
    </location>
</feature>
<keyword evidence="4" id="KW-1133">Transmembrane helix</keyword>
<evidence type="ECO:0000256" key="3">
    <source>
        <dbReference type="SAM" id="MobiDB-lite"/>
    </source>
</evidence>
<reference evidence="8" key="1">
    <citation type="submission" date="2025-08" db="UniProtKB">
        <authorList>
            <consortium name="RefSeq"/>
        </authorList>
    </citation>
    <scope>IDENTIFICATION</scope>
</reference>
<feature type="compositionally biased region" description="Polar residues" evidence="3">
    <location>
        <begin position="386"/>
        <end position="406"/>
    </location>
</feature>
<name>A0ABM0ZVN8_APLCA</name>
<evidence type="ECO:0000313" key="8">
    <source>
        <dbReference type="RefSeq" id="XP_012935506.1"/>
    </source>
</evidence>
<sequence>MEHQVLALAFSVSFCLVLYGSRVHGSVECITRACYEVDDVISCNKSLILVSDVTNWKLERDHRTLENMKRACMGRPSCDPSQVCGQGDRRSLVVHYFCVNGSHIRSKTCNRQVELLKGESGYIQSPGYPGVTPSYRPCRWRIEPPNGSVVVLTLHDVATIGGREQCDGGLVVSGRACDGEGHAFAPRLLCGMDRLHSLMRCGQVDIELSPSKRVYPLRFWLSFHVHSKQEPHSLKASLLPCSGWLFSMGDGNKQKETSSRPKDTTVMPVTTTTEDTNIHLLIVMLSVISGISAVLFIILIVVCVRCRLLRAPSSENVYSEPSPALQAHYEYIASLEAENDDKPRPHLADGYFEVADALPISQRGEQPASPAYAEVEQFAPLRKGPWSSQRETGNVSKSASIQSHEGSATLPRHIEVIDVRTPRKVKSTDKSKRHYANVTISNNGKPSSSTEYSNEIEIKRPRRGMLDRLKGDRNSKQSDKDRKTGSASPQGSPKSRFKNSSDRKGPRVKDSAPPPPPAAVVGGEEDSVIYETCDSSAYEPVNLGTPAAGKLNKKTTSAIKGASQTQATTTMLTSKDKNSTDSEKALASVMDGKVKTTGQSRNANPDELVVKQHVDGAITGNRLTTHNAGKSNSSCGSVSLQRDLPKTKGIVKNGIKKFEGNDALS</sequence>
<accession>A0ABM0ZVN8</accession>
<keyword evidence="4" id="KW-0812">Transmembrane</keyword>
<feature type="compositionally biased region" description="Polar residues" evidence="3">
    <location>
        <begin position="438"/>
        <end position="453"/>
    </location>
</feature>
<protein>
    <submittedName>
        <fullName evidence="8">Uncharacterized protein LOC101851179</fullName>
    </submittedName>
</protein>
<dbReference type="Proteomes" id="UP000694888">
    <property type="component" value="Unplaced"/>
</dbReference>
<dbReference type="Gene3D" id="2.60.120.290">
    <property type="entry name" value="Spermadhesin, CUB domain"/>
    <property type="match status" value="1"/>
</dbReference>